<dbReference type="Proteomes" id="UP000693970">
    <property type="component" value="Unassembled WGS sequence"/>
</dbReference>
<evidence type="ECO:0000259" key="1">
    <source>
        <dbReference type="Pfam" id="PF07727"/>
    </source>
</evidence>
<protein>
    <submittedName>
        <fullName evidence="2">Reverse transcriptase RNA-dependent DNA polymerase</fullName>
    </submittedName>
</protein>
<dbReference type="GO" id="GO:0003964">
    <property type="term" value="F:RNA-directed DNA polymerase activity"/>
    <property type="evidence" value="ECO:0007669"/>
    <property type="project" value="UniProtKB-KW"/>
</dbReference>
<name>A0A9K3KG53_9STRA</name>
<keyword evidence="2" id="KW-0695">RNA-directed DNA polymerase</keyword>
<evidence type="ECO:0000313" key="3">
    <source>
        <dbReference type="Proteomes" id="UP000693970"/>
    </source>
</evidence>
<evidence type="ECO:0000313" key="2">
    <source>
        <dbReference type="EMBL" id="KAG7343073.1"/>
    </source>
</evidence>
<accession>A0A9K3KG53</accession>
<proteinExistence type="predicted"/>
<comment type="caution">
    <text evidence="2">The sequence shown here is derived from an EMBL/GenBank/DDBJ whole genome shotgun (WGS) entry which is preliminary data.</text>
</comment>
<dbReference type="AlphaFoldDB" id="A0A9K3KG53"/>
<sequence length="196" mass="22910">MPEGLDLVEIGWNIGKDCVELLEILYGTKQAARQYWKKFYEHHENRRFQDNTHTHACVWMRFDSRGIVIFCVYVDDCFITGEREAINGALSDTEKHFETRRMGGISEYIGCTLKEQSDGSIIMLQPDLIKGLFKEFEDDVKPLRDVEIPMGQGIQRHQETEEVLSKTNWSKYRSGTGWFLYLIKHPRPDLSNTTRE</sequence>
<reference evidence="2" key="2">
    <citation type="submission" date="2021-04" db="EMBL/GenBank/DDBJ databases">
        <authorList>
            <person name="Podell S."/>
        </authorList>
    </citation>
    <scope>NUCLEOTIDE SEQUENCE</scope>
    <source>
        <strain evidence="2">Hildebrandi</strain>
    </source>
</reference>
<keyword evidence="2" id="KW-0548">Nucleotidyltransferase</keyword>
<keyword evidence="3" id="KW-1185">Reference proteome</keyword>
<dbReference type="InterPro" id="IPR013103">
    <property type="entry name" value="RVT_2"/>
</dbReference>
<dbReference type="OrthoDB" id="414945at2759"/>
<reference evidence="2" key="1">
    <citation type="journal article" date="2021" name="Sci. Rep.">
        <title>Diploid genomic architecture of Nitzschia inconspicua, an elite biomass production diatom.</title>
        <authorList>
            <person name="Oliver A."/>
            <person name="Podell S."/>
            <person name="Pinowska A."/>
            <person name="Traller J.C."/>
            <person name="Smith S.R."/>
            <person name="McClure R."/>
            <person name="Beliaev A."/>
            <person name="Bohutskyi P."/>
            <person name="Hill E.A."/>
            <person name="Rabines A."/>
            <person name="Zheng H."/>
            <person name="Allen L.Z."/>
            <person name="Kuo A."/>
            <person name="Grigoriev I.V."/>
            <person name="Allen A.E."/>
            <person name="Hazlebeck D."/>
            <person name="Allen E.E."/>
        </authorList>
    </citation>
    <scope>NUCLEOTIDE SEQUENCE</scope>
    <source>
        <strain evidence="2">Hildebrandi</strain>
    </source>
</reference>
<keyword evidence="2" id="KW-0808">Transferase</keyword>
<gene>
    <name evidence="2" type="ORF">IV203_021018</name>
</gene>
<dbReference type="EMBL" id="JAGRRH010000024">
    <property type="protein sequence ID" value="KAG7343073.1"/>
    <property type="molecule type" value="Genomic_DNA"/>
</dbReference>
<feature type="domain" description="Reverse transcriptase Ty1/copia-type" evidence="1">
    <location>
        <begin position="16"/>
        <end position="137"/>
    </location>
</feature>
<organism evidence="2 3">
    <name type="scientific">Nitzschia inconspicua</name>
    <dbReference type="NCBI Taxonomy" id="303405"/>
    <lineage>
        <taxon>Eukaryota</taxon>
        <taxon>Sar</taxon>
        <taxon>Stramenopiles</taxon>
        <taxon>Ochrophyta</taxon>
        <taxon>Bacillariophyta</taxon>
        <taxon>Bacillariophyceae</taxon>
        <taxon>Bacillariophycidae</taxon>
        <taxon>Bacillariales</taxon>
        <taxon>Bacillariaceae</taxon>
        <taxon>Nitzschia</taxon>
    </lineage>
</organism>
<dbReference type="Pfam" id="PF07727">
    <property type="entry name" value="RVT_2"/>
    <property type="match status" value="1"/>
</dbReference>